<dbReference type="GeneID" id="18563229"/>
<organism evidence="2 3">
    <name type="scientific">Bacillus phage G</name>
    <dbReference type="NCBI Taxonomy" id="2884420"/>
    <lineage>
        <taxon>Viruses</taxon>
        <taxon>Duplodnaviria</taxon>
        <taxon>Heunggongvirae</taxon>
        <taxon>Uroviricota</taxon>
        <taxon>Caudoviricetes</taxon>
        <taxon>Donellivirus</taxon>
        <taxon>Donellivirus gee</taxon>
    </lineage>
</organism>
<dbReference type="RefSeq" id="YP_009015321.1">
    <property type="nucleotide sequence ID" value="NC_023719.1"/>
</dbReference>
<dbReference type="EMBL" id="JN638751">
    <property type="protein sequence ID" value="AEO93281.1"/>
    <property type="molecule type" value="Genomic_DNA"/>
</dbReference>
<accession>G3MB80</accession>
<name>G3MB80_9CAUD</name>
<gene>
    <name evidence="2" type="primary">10</name>
    <name evidence="2" type="ORF">G_10</name>
</gene>
<evidence type="ECO:0000256" key="1">
    <source>
        <dbReference type="SAM" id="MobiDB-lite"/>
    </source>
</evidence>
<sequence length="72" mass="8007">MKKSRLKKVSFDGGGGNPAGGDFPMPILLNGPMEKVDNKDEINQVTFGPSISREWLFEKPLDNPEWSLRSSD</sequence>
<proteinExistence type="predicted"/>
<evidence type="ECO:0000313" key="3">
    <source>
        <dbReference type="Proteomes" id="UP000009273"/>
    </source>
</evidence>
<keyword evidence="3" id="KW-1185">Reference proteome</keyword>
<protein>
    <submittedName>
        <fullName evidence="2">Gp10</fullName>
    </submittedName>
</protein>
<reference evidence="2 3" key="1">
    <citation type="submission" date="2011-09" db="EMBL/GenBank/DDBJ databases">
        <authorList>
            <person name="Pope W.H."/>
            <person name="Pedulla M.L."/>
            <person name="Ford M.E."/>
            <person name="Peebles C.L."/>
            <person name="Hatfull G.H."/>
            <person name="Hendrix R.W."/>
        </authorList>
    </citation>
    <scope>NUCLEOTIDE SEQUENCE [LARGE SCALE GENOMIC DNA]</scope>
    <source>
        <strain evidence="2">G</strain>
    </source>
</reference>
<feature type="region of interest" description="Disordered" evidence="1">
    <location>
        <begin position="1"/>
        <end position="26"/>
    </location>
</feature>
<dbReference type="KEGG" id="vg:18563229"/>
<evidence type="ECO:0000313" key="2">
    <source>
        <dbReference type="EMBL" id="AEO93281.1"/>
    </source>
</evidence>
<dbReference type="Proteomes" id="UP000009273">
    <property type="component" value="Segment"/>
</dbReference>